<accession>A0A8H4ENF2</accession>
<evidence type="ECO:0000313" key="1">
    <source>
        <dbReference type="EMBL" id="KAF0522448.1"/>
    </source>
</evidence>
<name>A0A8H4ENF2_GIGMA</name>
<dbReference type="EMBL" id="WTPW01000328">
    <property type="protein sequence ID" value="KAF0522448.1"/>
    <property type="molecule type" value="Genomic_DNA"/>
</dbReference>
<comment type="caution">
    <text evidence="1">The sequence shown here is derived from an EMBL/GenBank/DDBJ whole genome shotgun (WGS) entry which is preliminary data.</text>
</comment>
<proteinExistence type="predicted"/>
<organism evidence="1 2">
    <name type="scientific">Gigaspora margarita</name>
    <dbReference type="NCBI Taxonomy" id="4874"/>
    <lineage>
        <taxon>Eukaryota</taxon>
        <taxon>Fungi</taxon>
        <taxon>Fungi incertae sedis</taxon>
        <taxon>Mucoromycota</taxon>
        <taxon>Glomeromycotina</taxon>
        <taxon>Glomeromycetes</taxon>
        <taxon>Diversisporales</taxon>
        <taxon>Gigasporaceae</taxon>
        <taxon>Gigaspora</taxon>
    </lineage>
</organism>
<gene>
    <name evidence="1" type="ORF">F8M41_015551</name>
</gene>
<dbReference type="Proteomes" id="UP000439903">
    <property type="component" value="Unassembled WGS sequence"/>
</dbReference>
<keyword evidence="2" id="KW-1185">Reference proteome</keyword>
<sequence length="187" mass="21489">MKTGKIIYKVKSAIYSDVSKESPGVAYTWIVTNKYIKSQKDHFIYLKARIESNLKETSEAIFSSYDSVTKGIQKISTQEAQQSINNHLISFKNKLDLDIGILPTPIFVDEACRCTLKNNEIALKLYGKEMIQNSVQWSHVNNEFNEILDNCYKYSISMFESGDINNFLLFLSQIAFALVELEKYNKI</sequence>
<protein>
    <submittedName>
        <fullName evidence="1">Uncharacterized protein</fullName>
    </submittedName>
</protein>
<reference evidence="1 2" key="1">
    <citation type="journal article" date="2019" name="Environ. Microbiol.">
        <title>At the nexus of three kingdoms: the genome of the mycorrhizal fungus Gigaspora margarita provides insights into plant, endobacterial and fungal interactions.</title>
        <authorList>
            <person name="Venice F."/>
            <person name="Ghignone S."/>
            <person name="Salvioli di Fossalunga A."/>
            <person name="Amselem J."/>
            <person name="Novero M."/>
            <person name="Xianan X."/>
            <person name="Sedzielewska Toro K."/>
            <person name="Morin E."/>
            <person name="Lipzen A."/>
            <person name="Grigoriev I.V."/>
            <person name="Henrissat B."/>
            <person name="Martin F.M."/>
            <person name="Bonfante P."/>
        </authorList>
    </citation>
    <scope>NUCLEOTIDE SEQUENCE [LARGE SCALE GENOMIC DNA]</scope>
    <source>
        <strain evidence="1 2">BEG34</strain>
    </source>
</reference>
<dbReference type="AlphaFoldDB" id="A0A8H4ENF2"/>
<evidence type="ECO:0000313" key="2">
    <source>
        <dbReference type="Proteomes" id="UP000439903"/>
    </source>
</evidence>